<name>A0ABT7PRV5_9BACT</name>
<accession>A0ABT7PRV5</accession>
<evidence type="ECO:0000313" key="1">
    <source>
        <dbReference type="EMBL" id="MDM4019206.1"/>
    </source>
</evidence>
<evidence type="ECO:0008006" key="3">
    <source>
        <dbReference type="Google" id="ProtNLM"/>
    </source>
</evidence>
<dbReference type="EMBL" id="JASZZN010000033">
    <property type="protein sequence ID" value="MDM4019206.1"/>
    <property type="molecule type" value="Genomic_DNA"/>
</dbReference>
<protein>
    <recommendedName>
        <fullName evidence="3">Secreted protein</fullName>
    </recommendedName>
</protein>
<evidence type="ECO:0000313" key="2">
    <source>
        <dbReference type="Proteomes" id="UP001239462"/>
    </source>
</evidence>
<comment type="caution">
    <text evidence="1">The sequence shown here is derived from an EMBL/GenBank/DDBJ whole genome shotgun (WGS) entry which is preliminary data.</text>
</comment>
<gene>
    <name evidence="1" type="ORF">QTN89_27370</name>
</gene>
<keyword evidence="2" id="KW-1185">Reference proteome</keyword>
<sequence>MKITFHFLSVFLLVGTLCGCDDSEGNSLATDGASVDDFAQYEADLAAVTAAEDNEDTGDEDAE</sequence>
<organism evidence="1 2">
    <name type="scientific">Roseiconus lacunae</name>
    <dbReference type="NCBI Taxonomy" id="2605694"/>
    <lineage>
        <taxon>Bacteria</taxon>
        <taxon>Pseudomonadati</taxon>
        <taxon>Planctomycetota</taxon>
        <taxon>Planctomycetia</taxon>
        <taxon>Pirellulales</taxon>
        <taxon>Pirellulaceae</taxon>
        <taxon>Roseiconus</taxon>
    </lineage>
</organism>
<dbReference type="PROSITE" id="PS51257">
    <property type="entry name" value="PROKAR_LIPOPROTEIN"/>
    <property type="match status" value="1"/>
</dbReference>
<reference evidence="1 2" key="1">
    <citation type="submission" date="2023-06" db="EMBL/GenBank/DDBJ databases">
        <title>Roseiconus lacunae JC819 isolated from Gulf of Mannar region, Tamil Nadu.</title>
        <authorList>
            <person name="Pk S."/>
            <person name="Ch S."/>
            <person name="Ch V.R."/>
        </authorList>
    </citation>
    <scope>NUCLEOTIDE SEQUENCE [LARGE SCALE GENOMIC DNA]</scope>
    <source>
        <strain evidence="1 2">JC819</strain>
    </source>
</reference>
<proteinExistence type="predicted"/>
<dbReference type="Proteomes" id="UP001239462">
    <property type="component" value="Unassembled WGS sequence"/>
</dbReference>
<dbReference type="RefSeq" id="WP_289167284.1">
    <property type="nucleotide sequence ID" value="NZ_JASZZN010000033.1"/>
</dbReference>